<dbReference type="InterPro" id="IPR021373">
    <property type="entry name" value="DUF2993"/>
</dbReference>
<dbReference type="PATRIC" id="fig|1122219.3.peg.678"/>
<dbReference type="Proteomes" id="UP000036503">
    <property type="component" value="Unassembled WGS sequence"/>
</dbReference>
<accession>A0A0J6WW25</accession>
<reference evidence="1 2" key="1">
    <citation type="submission" date="2015-06" db="EMBL/GenBank/DDBJ databases">
        <title>Draft genome sequence of beer spoilage bacterium Megasphaera cerevisiae type strain 20462.</title>
        <authorList>
            <person name="Kutumbaka K."/>
            <person name="Pasmowitz J."/>
            <person name="Mategko J."/>
            <person name="Reyes D."/>
            <person name="Friedrich A."/>
            <person name="Han S."/>
            <person name="Martens-Habbena W."/>
            <person name="Neal-McKinney J."/>
            <person name="Janagama H.K."/>
            <person name="Nadala C."/>
            <person name="Samadpour M."/>
        </authorList>
    </citation>
    <scope>NUCLEOTIDE SEQUENCE [LARGE SCALE GENOMIC DNA]</scope>
    <source>
        <strain evidence="1 2">DSM 20462</strain>
    </source>
</reference>
<dbReference type="EMBL" id="LEKT01000015">
    <property type="protein sequence ID" value="KMO86784.1"/>
    <property type="molecule type" value="Genomic_DNA"/>
</dbReference>
<dbReference type="OrthoDB" id="1623813at2"/>
<sequence length="228" mass="24535">MKKLIILCIMVVLIVVGANMYAPQIAEAGLYQALSGKMDIEPGDVHVNASPGLKVLKGDLDSITVHGKNFAVGDLRFESFDCDLKGIHFSPADSLMNQQLTMLHADSGEMTASIRSDDLKTFLTQKVNNLSDVSVIFSDDAVQVRGTVKLGGILTAQAIIQGSFGMNGNKLMFIPSNVIVEGMGMTFNGTRLGSTEIYDFSTFPLGIRPDSVTLHDNVLTIHGRVSNT</sequence>
<dbReference type="STRING" id="39029.BSR42_02370"/>
<gene>
    <name evidence="1" type="ORF">AB840_06125</name>
</gene>
<protein>
    <recommendedName>
        <fullName evidence="3">DUF2993 domain-containing protein</fullName>
    </recommendedName>
</protein>
<keyword evidence="2" id="KW-1185">Reference proteome</keyword>
<name>A0A0J6WW25_9FIRM</name>
<evidence type="ECO:0000313" key="2">
    <source>
        <dbReference type="Proteomes" id="UP000036503"/>
    </source>
</evidence>
<organism evidence="1 2">
    <name type="scientific">Megasphaera cerevisiae DSM 20462</name>
    <dbReference type="NCBI Taxonomy" id="1122219"/>
    <lineage>
        <taxon>Bacteria</taxon>
        <taxon>Bacillati</taxon>
        <taxon>Bacillota</taxon>
        <taxon>Negativicutes</taxon>
        <taxon>Veillonellales</taxon>
        <taxon>Veillonellaceae</taxon>
        <taxon>Megasphaera</taxon>
    </lineage>
</organism>
<evidence type="ECO:0000313" key="1">
    <source>
        <dbReference type="EMBL" id="KMO86784.1"/>
    </source>
</evidence>
<dbReference type="Pfam" id="PF11209">
    <property type="entry name" value="LmeA"/>
    <property type="match status" value="1"/>
</dbReference>
<evidence type="ECO:0008006" key="3">
    <source>
        <dbReference type="Google" id="ProtNLM"/>
    </source>
</evidence>
<proteinExistence type="predicted"/>
<dbReference type="InParanoid" id="A0A0J6WW25"/>
<dbReference type="AlphaFoldDB" id="A0A0J6WW25"/>
<comment type="caution">
    <text evidence="1">The sequence shown here is derived from an EMBL/GenBank/DDBJ whole genome shotgun (WGS) entry which is preliminary data.</text>
</comment>